<gene>
    <name evidence="2" type="ORF">CVT26_014274</name>
</gene>
<evidence type="ECO:0000256" key="1">
    <source>
        <dbReference type="SAM" id="MobiDB-lite"/>
    </source>
</evidence>
<feature type="compositionally biased region" description="Low complexity" evidence="1">
    <location>
        <begin position="48"/>
        <end position="61"/>
    </location>
</feature>
<evidence type="ECO:0000313" key="3">
    <source>
        <dbReference type="Proteomes" id="UP000284706"/>
    </source>
</evidence>
<organism evidence="2 3">
    <name type="scientific">Gymnopilus dilepis</name>
    <dbReference type="NCBI Taxonomy" id="231916"/>
    <lineage>
        <taxon>Eukaryota</taxon>
        <taxon>Fungi</taxon>
        <taxon>Dikarya</taxon>
        <taxon>Basidiomycota</taxon>
        <taxon>Agaricomycotina</taxon>
        <taxon>Agaricomycetes</taxon>
        <taxon>Agaricomycetidae</taxon>
        <taxon>Agaricales</taxon>
        <taxon>Agaricineae</taxon>
        <taxon>Hymenogastraceae</taxon>
        <taxon>Gymnopilus</taxon>
    </lineage>
</organism>
<name>A0A409VXK8_9AGAR</name>
<dbReference type="AlphaFoldDB" id="A0A409VXK8"/>
<dbReference type="EMBL" id="NHYE01005519">
    <property type="protein sequence ID" value="PPQ71012.1"/>
    <property type="molecule type" value="Genomic_DNA"/>
</dbReference>
<dbReference type="Proteomes" id="UP000284706">
    <property type="component" value="Unassembled WGS sequence"/>
</dbReference>
<sequence length="69" mass="7910">MLALVQGMLVKNPISLVVPNHLEDYLFNRVWFLLPLLCNLITLTQSTKRRTPTSTTTADSPRPWHSDFT</sequence>
<reference evidence="2 3" key="1">
    <citation type="journal article" date="2018" name="Evol. Lett.">
        <title>Horizontal gene cluster transfer increased hallucinogenic mushroom diversity.</title>
        <authorList>
            <person name="Reynolds H.T."/>
            <person name="Vijayakumar V."/>
            <person name="Gluck-Thaler E."/>
            <person name="Korotkin H.B."/>
            <person name="Matheny P.B."/>
            <person name="Slot J.C."/>
        </authorList>
    </citation>
    <scope>NUCLEOTIDE SEQUENCE [LARGE SCALE GENOMIC DNA]</scope>
    <source>
        <strain evidence="2 3">SRW20</strain>
    </source>
</reference>
<feature type="region of interest" description="Disordered" evidence="1">
    <location>
        <begin position="48"/>
        <end position="69"/>
    </location>
</feature>
<accession>A0A409VXK8</accession>
<evidence type="ECO:0000313" key="2">
    <source>
        <dbReference type="EMBL" id="PPQ71012.1"/>
    </source>
</evidence>
<dbReference type="InParanoid" id="A0A409VXK8"/>
<keyword evidence="3" id="KW-1185">Reference proteome</keyword>
<proteinExistence type="predicted"/>
<protein>
    <submittedName>
        <fullName evidence="2">Uncharacterized protein</fullName>
    </submittedName>
</protein>
<comment type="caution">
    <text evidence="2">The sequence shown here is derived from an EMBL/GenBank/DDBJ whole genome shotgun (WGS) entry which is preliminary data.</text>
</comment>